<dbReference type="InterPro" id="IPR003675">
    <property type="entry name" value="Rce1/LyrA-like_dom"/>
</dbReference>
<accession>A0AAD3D3Q2</accession>
<evidence type="ECO:0000256" key="1">
    <source>
        <dbReference type="SAM" id="Phobius"/>
    </source>
</evidence>
<proteinExistence type="predicted"/>
<dbReference type="GO" id="GO:0004175">
    <property type="term" value="F:endopeptidase activity"/>
    <property type="evidence" value="ECO:0007669"/>
    <property type="project" value="UniProtKB-ARBA"/>
</dbReference>
<dbReference type="PANTHER" id="PTHR43592:SF15">
    <property type="entry name" value="CAAX AMINO TERMINAL PROTEASE FAMILY PROTEIN"/>
    <property type="match status" value="1"/>
</dbReference>
<dbReference type="Pfam" id="PF02517">
    <property type="entry name" value="Rce1-like"/>
    <property type="match status" value="1"/>
</dbReference>
<protein>
    <recommendedName>
        <fullName evidence="2">CAAX prenyl protease 2/Lysostaphin resistance protein A-like domain-containing protein</fullName>
    </recommendedName>
</protein>
<dbReference type="PANTHER" id="PTHR43592">
    <property type="entry name" value="CAAX AMINO TERMINAL PROTEASE"/>
    <property type="match status" value="1"/>
</dbReference>
<organism evidence="3 4">
    <name type="scientific">Chaetoceros tenuissimus</name>
    <dbReference type="NCBI Taxonomy" id="426638"/>
    <lineage>
        <taxon>Eukaryota</taxon>
        <taxon>Sar</taxon>
        <taxon>Stramenopiles</taxon>
        <taxon>Ochrophyta</taxon>
        <taxon>Bacillariophyta</taxon>
        <taxon>Coscinodiscophyceae</taxon>
        <taxon>Chaetocerotophycidae</taxon>
        <taxon>Chaetocerotales</taxon>
        <taxon>Chaetocerotaceae</taxon>
        <taxon>Chaetoceros</taxon>
    </lineage>
</organism>
<feature type="transmembrane region" description="Helical" evidence="1">
    <location>
        <begin position="187"/>
        <end position="204"/>
    </location>
</feature>
<dbReference type="AlphaFoldDB" id="A0AAD3D3Q2"/>
<evidence type="ECO:0000313" key="4">
    <source>
        <dbReference type="Proteomes" id="UP001054902"/>
    </source>
</evidence>
<feature type="transmembrane region" description="Helical" evidence="1">
    <location>
        <begin position="224"/>
        <end position="255"/>
    </location>
</feature>
<feature type="domain" description="CAAX prenyl protease 2/Lysostaphin resistance protein A-like" evidence="2">
    <location>
        <begin position="190"/>
        <end position="277"/>
    </location>
</feature>
<reference evidence="3 4" key="1">
    <citation type="journal article" date="2021" name="Sci. Rep.">
        <title>The genome of the diatom Chaetoceros tenuissimus carries an ancient integrated fragment of an extant virus.</title>
        <authorList>
            <person name="Hongo Y."/>
            <person name="Kimura K."/>
            <person name="Takaki Y."/>
            <person name="Yoshida Y."/>
            <person name="Baba S."/>
            <person name="Kobayashi G."/>
            <person name="Nagasaki K."/>
            <person name="Hano T."/>
            <person name="Tomaru Y."/>
        </authorList>
    </citation>
    <scope>NUCLEOTIDE SEQUENCE [LARGE SCALE GENOMIC DNA]</scope>
    <source>
        <strain evidence="3 4">NIES-3715</strain>
    </source>
</reference>
<keyword evidence="4" id="KW-1185">Reference proteome</keyword>
<evidence type="ECO:0000313" key="3">
    <source>
        <dbReference type="EMBL" id="GFH57327.1"/>
    </source>
</evidence>
<feature type="transmembrane region" description="Helical" evidence="1">
    <location>
        <begin position="101"/>
        <end position="121"/>
    </location>
</feature>
<keyword evidence="1" id="KW-1133">Transmembrane helix</keyword>
<gene>
    <name evidence="3" type="ORF">CTEN210_13803</name>
</gene>
<keyword evidence="1" id="KW-0472">Membrane</keyword>
<evidence type="ECO:0000259" key="2">
    <source>
        <dbReference type="Pfam" id="PF02517"/>
    </source>
</evidence>
<dbReference type="EMBL" id="BLLK01000058">
    <property type="protein sequence ID" value="GFH57327.1"/>
    <property type="molecule type" value="Genomic_DNA"/>
</dbReference>
<dbReference type="GO" id="GO:0080120">
    <property type="term" value="P:CAAX-box protein maturation"/>
    <property type="evidence" value="ECO:0007669"/>
    <property type="project" value="UniProtKB-ARBA"/>
</dbReference>
<dbReference type="Proteomes" id="UP001054902">
    <property type="component" value="Unassembled WGS sequence"/>
</dbReference>
<comment type="caution">
    <text evidence="3">The sequence shown here is derived from an EMBL/GenBank/DDBJ whole genome shotgun (WGS) entry which is preliminary data.</text>
</comment>
<feature type="transmembrane region" description="Helical" evidence="1">
    <location>
        <begin position="141"/>
        <end position="159"/>
    </location>
</feature>
<name>A0AAD3D3Q2_9STRA</name>
<sequence length="309" mass="32895">MRLSRVIARATVMAAAIEGFATAFTIQNPASSKVVIPTLSPIHHSFSSSIYRQTRSKELRTRIYVQVEESQEIDASVEVGNDELIDVEINSDPTLNVKTTATLIAGQSVMIGVAVLASQILNVPNFGLGPDFLLSNDSIQAGFLATLPLFALAAILDVVEKYVPALEDVSKATQRSVLALMGGERQLGAAIVIALALGAAAGIGEEMLFRGVLQSELSNNMGELLALGSSAVIFGALHAVTPLYAFLAGLASLYFGELYIQYHNLAVPIVCHGIYDVGALVAAHWQVSGMSKEERIALANWNPPVKTDF</sequence>
<keyword evidence="1" id="KW-0812">Transmembrane</keyword>